<feature type="chain" id="PRO_5039418935" evidence="2">
    <location>
        <begin position="28"/>
        <end position="253"/>
    </location>
</feature>
<evidence type="ECO:0000313" key="5">
    <source>
        <dbReference type="Proteomes" id="UP000787472"/>
    </source>
</evidence>
<dbReference type="InterPro" id="IPR006143">
    <property type="entry name" value="RND_pump_MFP"/>
</dbReference>
<organism evidence="4 5">
    <name type="scientific">Pseudomaricurvus hydrocarbonicus</name>
    <dbReference type="NCBI Taxonomy" id="1470433"/>
    <lineage>
        <taxon>Bacteria</taxon>
        <taxon>Pseudomonadati</taxon>
        <taxon>Pseudomonadota</taxon>
        <taxon>Gammaproteobacteria</taxon>
        <taxon>Cellvibrionales</taxon>
        <taxon>Cellvibrionaceae</taxon>
        <taxon>Pseudomaricurvus</taxon>
    </lineage>
</organism>
<evidence type="ECO:0000259" key="3">
    <source>
        <dbReference type="Pfam" id="PF25917"/>
    </source>
</evidence>
<dbReference type="Gene3D" id="2.40.30.170">
    <property type="match status" value="1"/>
</dbReference>
<dbReference type="InterPro" id="IPR058625">
    <property type="entry name" value="MdtA-like_BSH"/>
</dbReference>
<comment type="similarity">
    <text evidence="1">Belongs to the membrane fusion protein (MFP) (TC 8.A.1) family.</text>
</comment>
<proteinExistence type="inferred from homology"/>
<name>A0A9E5JW27_9GAMM</name>
<protein>
    <submittedName>
        <fullName evidence="4">Efflux RND transporter periplasmic adaptor subunit</fullName>
    </submittedName>
</protein>
<dbReference type="PANTHER" id="PTHR30469">
    <property type="entry name" value="MULTIDRUG RESISTANCE PROTEIN MDTA"/>
    <property type="match status" value="1"/>
</dbReference>
<feature type="domain" description="Multidrug resistance protein MdtA-like barrel-sandwich hybrid" evidence="3">
    <location>
        <begin position="50"/>
        <end position="169"/>
    </location>
</feature>
<accession>A0A9E5JW27</accession>
<keyword evidence="2" id="KW-0732">Signal</keyword>
<dbReference type="AlphaFoldDB" id="A0A9E5JW27"/>
<dbReference type="RefSeq" id="WP_167186895.1">
    <property type="nucleotide sequence ID" value="NZ_JAAONZ010000008.1"/>
</dbReference>
<feature type="signal peptide" evidence="2">
    <location>
        <begin position="1"/>
        <end position="27"/>
    </location>
</feature>
<dbReference type="GO" id="GO:0015562">
    <property type="term" value="F:efflux transmembrane transporter activity"/>
    <property type="evidence" value="ECO:0007669"/>
    <property type="project" value="TreeGrafter"/>
</dbReference>
<dbReference type="GO" id="GO:1990281">
    <property type="term" value="C:efflux pump complex"/>
    <property type="evidence" value="ECO:0007669"/>
    <property type="project" value="TreeGrafter"/>
</dbReference>
<sequence length="253" mass="27666">MKGRQRLATRSIAATLTLAMSAMSVMAAEPAETPSYLPSVGCIIEPSVRIEVSSPVEGVLEQRPIKLGEDVKKGQLLFSLRSDVEKASVELARIRAEFALRHYQRNDDLYQDELISVHERDEFQTDYQVTLKELQQSEAILGLRSVVSTIDGVVVDYFVESGEFVTTEPVMALATLDPLEVEVVMPYSSLGSVGPTDVLTVFPVEPVGGEYRAAVTLIDPVIDAASGTYRIRALIDNPRRRLPAGVECKVGKG</sequence>
<dbReference type="EMBL" id="JAAONZ010000008">
    <property type="protein sequence ID" value="NHO66319.1"/>
    <property type="molecule type" value="Genomic_DNA"/>
</dbReference>
<gene>
    <name evidence="4" type="ORF">G8770_12285</name>
</gene>
<reference evidence="4" key="1">
    <citation type="submission" date="2020-03" db="EMBL/GenBank/DDBJ databases">
        <authorList>
            <person name="Guo F."/>
        </authorList>
    </citation>
    <scope>NUCLEOTIDE SEQUENCE</scope>
    <source>
        <strain evidence="4">JCM 30134</strain>
    </source>
</reference>
<dbReference type="Gene3D" id="2.40.50.100">
    <property type="match status" value="1"/>
</dbReference>
<evidence type="ECO:0000313" key="4">
    <source>
        <dbReference type="EMBL" id="NHO66319.1"/>
    </source>
</evidence>
<keyword evidence="5" id="KW-1185">Reference proteome</keyword>
<evidence type="ECO:0000256" key="1">
    <source>
        <dbReference type="ARBA" id="ARBA00009477"/>
    </source>
</evidence>
<comment type="caution">
    <text evidence="4">The sequence shown here is derived from an EMBL/GenBank/DDBJ whole genome shotgun (WGS) entry which is preliminary data.</text>
</comment>
<dbReference type="NCBIfam" id="TIGR01730">
    <property type="entry name" value="RND_mfp"/>
    <property type="match status" value="1"/>
</dbReference>
<dbReference type="Proteomes" id="UP000787472">
    <property type="component" value="Unassembled WGS sequence"/>
</dbReference>
<evidence type="ECO:0000256" key="2">
    <source>
        <dbReference type="SAM" id="SignalP"/>
    </source>
</evidence>
<dbReference type="SUPFAM" id="SSF111369">
    <property type="entry name" value="HlyD-like secretion proteins"/>
    <property type="match status" value="1"/>
</dbReference>
<dbReference type="Gene3D" id="1.10.287.470">
    <property type="entry name" value="Helix hairpin bin"/>
    <property type="match status" value="1"/>
</dbReference>
<dbReference type="Pfam" id="PF25917">
    <property type="entry name" value="BSH_RND"/>
    <property type="match status" value="1"/>
</dbReference>